<feature type="compositionally biased region" description="Low complexity" evidence="1">
    <location>
        <begin position="235"/>
        <end position="258"/>
    </location>
</feature>
<proteinExistence type="predicted"/>
<dbReference type="OrthoDB" id="5407283at2759"/>
<dbReference type="HOGENOM" id="CLU_997555_0_0_1"/>
<reference evidence="2 3" key="1">
    <citation type="submission" date="2013-05" db="EMBL/GenBank/DDBJ databases">
        <title>Drechslerella stenobrocha genome reveals carnivorous origination and mechanical trapping mechanism of predatory fungi.</title>
        <authorList>
            <person name="Liu X."/>
            <person name="Zhang W."/>
            <person name="Liu K."/>
        </authorList>
    </citation>
    <scope>NUCLEOTIDE SEQUENCE [LARGE SCALE GENOMIC DNA]</scope>
    <source>
        <strain evidence="2 3">248</strain>
    </source>
</reference>
<evidence type="ECO:0000256" key="1">
    <source>
        <dbReference type="SAM" id="MobiDB-lite"/>
    </source>
</evidence>
<sequence>MSTPTVNDYVADPGDHGVMARYQSFNLSPGADAAMELLEALFVLHDEVFGKTHRGLITLEKRMGPVFEDVEAVSPADEDFLSSLIQNDGWMLPQLWDAMECQYFLVDKHQQNPFKQFRKPTHAALTRTGFIKFLILRYLESLDNRDSKAYNTLVGLSDKYRLLIPGTARPVMPLHDRAQVDANFRDLARELQIPSDRILRQLKAFRATGPIKPGPTATAPATSRDSPPPPPLPARPRANSRGNISITSSSSGSIDSSDISSIAAACTTSTEPTAFGSRD</sequence>
<evidence type="ECO:0000313" key="3">
    <source>
        <dbReference type="Proteomes" id="UP000024837"/>
    </source>
</evidence>
<evidence type="ECO:0000313" key="2">
    <source>
        <dbReference type="EMBL" id="EWC47836.1"/>
    </source>
</evidence>
<name>W7HUF0_9PEZI</name>
<protein>
    <submittedName>
        <fullName evidence="2">Uncharacterized protein</fullName>
    </submittedName>
</protein>
<keyword evidence="3" id="KW-1185">Reference proteome</keyword>
<gene>
    <name evidence="2" type="ORF">DRE_03036</name>
</gene>
<feature type="compositionally biased region" description="Low complexity" evidence="1">
    <location>
        <begin position="215"/>
        <end position="225"/>
    </location>
</feature>
<dbReference type="Proteomes" id="UP000024837">
    <property type="component" value="Unassembled WGS sequence"/>
</dbReference>
<organism evidence="2 3">
    <name type="scientific">Drechslerella stenobrocha 248</name>
    <dbReference type="NCBI Taxonomy" id="1043628"/>
    <lineage>
        <taxon>Eukaryota</taxon>
        <taxon>Fungi</taxon>
        <taxon>Dikarya</taxon>
        <taxon>Ascomycota</taxon>
        <taxon>Pezizomycotina</taxon>
        <taxon>Orbiliomycetes</taxon>
        <taxon>Orbiliales</taxon>
        <taxon>Orbiliaceae</taxon>
        <taxon>Drechslerella</taxon>
    </lineage>
</organism>
<dbReference type="EMBL" id="KI966408">
    <property type="protein sequence ID" value="EWC47836.1"/>
    <property type="molecule type" value="Genomic_DNA"/>
</dbReference>
<feature type="region of interest" description="Disordered" evidence="1">
    <location>
        <begin position="205"/>
        <end position="258"/>
    </location>
</feature>
<dbReference type="AlphaFoldDB" id="W7HUF0"/>
<accession>W7HUF0</accession>